<evidence type="ECO:0000256" key="2">
    <source>
        <dbReference type="ARBA" id="ARBA00022723"/>
    </source>
</evidence>
<gene>
    <name evidence="10" type="ORF">ACHHYP_15998</name>
</gene>
<evidence type="ECO:0000259" key="9">
    <source>
        <dbReference type="PROSITE" id="PS50157"/>
    </source>
</evidence>
<dbReference type="GO" id="GO:0000981">
    <property type="term" value="F:DNA-binding transcription factor activity, RNA polymerase II-specific"/>
    <property type="evidence" value="ECO:0007669"/>
    <property type="project" value="TreeGrafter"/>
</dbReference>
<evidence type="ECO:0000256" key="4">
    <source>
        <dbReference type="ARBA" id="ARBA00022771"/>
    </source>
</evidence>
<evidence type="ECO:0000256" key="6">
    <source>
        <dbReference type="ARBA" id="ARBA00023125"/>
    </source>
</evidence>
<feature type="domain" description="C2H2-type" evidence="9">
    <location>
        <begin position="100"/>
        <end position="129"/>
    </location>
</feature>
<dbReference type="SMART" id="SM00355">
    <property type="entry name" value="ZnF_C2H2"/>
    <property type="match status" value="4"/>
</dbReference>
<dbReference type="PANTHER" id="PTHR14003:SF19">
    <property type="entry name" value="YY2 TRANSCRIPTION FACTOR"/>
    <property type="match status" value="1"/>
</dbReference>
<dbReference type="PANTHER" id="PTHR14003">
    <property type="entry name" value="TRANSCRIPTIONAL REPRESSOR PROTEIN YY"/>
    <property type="match status" value="1"/>
</dbReference>
<dbReference type="GO" id="GO:0008270">
    <property type="term" value="F:zinc ion binding"/>
    <property type="evidence" value="ECO:0007669"/>
    <property type="project" value="UniProtKB-KW"/>
</dbReference>
<dbReference type="STRING" id="1202772.A0A1V9ZED8"/>
<reference evidence="10 11" key="1">
    <citation type="journal article" date="2014" name="Genome Biol. Evol.">
        <title>The secreted proteins of Achlya hypogyna and Thraustotheca clavata identify the ancestral oomycete secretome and reveal gene acquisitions by horizontal gene transfer.</title>
        <authorList>
            <person name="Misner I."/>
            <person name="Blouin N."/>
            <person name="Leonard G."/>
            <person name="Richards T.A."/>
            <person name="Lane C.E."/>
        </authorList>
    </citation>
    <scope>NUCLEOTIDE SEQUENCE [LARGE SCALE GENOMIC DNA]</scope>
    <source>
        <strain evidence="10 11">ATCC 48635</strain>
    </source>
</reference>
<dbReference type="Gene3D" id="3.30.160.60">
    <property type="entry name" value="Classic Zinc Finger"/>
    <property type="match status" value="4"/>
</dbReference>
<dbReference type="FunFam" id="3.30.160.60:FF:000446">
    <property type="entry name" value="Zinc finger protein"/>
    <property type="match status" value="1"/>
</dbReference>
<keyword evidence="6" id="KW-0238">DNA-binding</keyword>
<dbReference type="InterPro" id="IPR036236">
    <property type="entry name" value="Znf_C2H2_sf"/>
</dbReference>
<dbReference type="Pfam" id="PF00096">
    <property type="entry name" value="zf-C2H2"/>
    <property type="match status" value="2"/>
</dbReference>
<dbReference type="PROSITE" id="PS00028">
    <property type="entry name" value="ZINC_FINGER_C2H2_1"/>
    <property type="match status" value="4"/>
</dbReference>
<feature type="domain" description="C2H2-type" evidence="9">
    <location>
        <begin position="130"/>
        <end position="159"/>
    </location>
</feature>
<sequence length="191" mass="21623">MDDEVKTELLVEPTRFRAPRASLEADEQHILQTLLGMNPPVDEDDASNFEDARLAEACSAALQLAAPVKKPHECSQCFKRFRAKSELVTHERIHTGHKPFACMYEGCIKRFAHSSNLGAHHKAHMGIKPYVCQYAGCNKRYAHSGSLKEHVWKHYGVKPFKCTLDDCNRTFTQRSNYSRHMKKCHGVAPGS</sequence>
<dbReference type="GO" id="GO:0000978">
    <property type="term" value="F:RNA polymerase II cis-regulatory region sequence-specific DNA binding"/>
    <property type="evidence" value="ECO:0007669"/>
    <property type="project" value="TreeGrafter"/>
</dbReference>
<accession>A0A1V9ZED8</accession>
<keyword evidence="4 8" id="KW-0863">Zinc-finger</keyword>
<comment type="subcellular location">
    <subcellularLocation>
        <location evidence="1">Nucleus</location>
    </subcellularLocation>
</comment>
<dbReference type="OrthoDB" id="6077919at2759"/>
<evidence type="ECO:0000256" key="7">
    <source>
        <dbReference type="ARBA" id="ARBA00023242"/>
    </source>
</evidence>
<feature type="domain" description="C2H2-type" evidence="9">
    <location>
        <begin position="72"/>
        <end position="99"/>
    </location>
</feature>
<dbReference type="GO" id="GO:0000785">
    <property type="term" value="C:chromatin"/>
    <property type="evidence" value="ECO:0007669"/>
    <property type="project" value="TreeGrafter"/>
</dbReference>
<organism evidence="10 11">
    <name type="scientific">Achlya hypogyna</name>
    <name type="common">Oomycete</name>
    <name type="synonym">Protoachlya hypogyna</name>
    <dbReference type="NCBI Taxonomy" id="1202772"/>
    <lineage>
        <taxon>Eukaryota</taxon>
        <taxon>Sar</taxon>
        <taxon>Stramenopiles</taxon>
        <taxon>Oomycota</taxon>
        <taxon>Saprolegniomycetes</taxon>
        <taxon>Saprolegniales</taxon>
        <taxon>Achlyaceae</taxon>
        <taxon>Achlya</taxon>
    </lineage>
</organism>
<proteinExistence type="predicted"/>
<dbReference type="InterPro" id="IPR013087">
    <property type="entry name" value="Znf_C2H2_type"/>
</dbReference>
<feature type="domain" description="C2H2-type" evidence="9">
    <location>
        <begin position="160"/>
        <end position="185"/>
    </location>
</feature>
<dbReference type="FunFam" id="3.30.160.60:FF:000125">
    <property type="entry name" value="Putative zinc finger protein 143"/>
    <property type="match status" value="1"/>
</dbReference>
<keyword evidence="11" id="KW-1185">Reference proteome</keyword>
<evidence type="ECO:0000256" key="3">
    <source>
        <dbReference type="ARBA" id="ARBA00022737"/>
    </source>
</evidence>
<dbReference type="SUPFAM" id="SSF57667">
    <property type="entry name" value="beta-beta-alpha zinc fingers"/>
    <property type="match status" value="2"/>
</dbReference>
<evidence type="ECO:0000313" key="10">
    <source>
        <dbReference type="EMBL" id="OQR96358.1"/>
    </source>
</evidence>
<dbReference type="GO" id="GO:0031519">
    <property type="term" value="C:PcG protein complex"/>
    <property type="evidence" value="ECO:0007669"/>
    <property type="project" value="TreeGrafter"/>
</dbReference>
<dbReference type="EMBL" id="JNBR01000146">
    <property type="protein sequence ID" value="OQR96358.1"/>
    <property type="molecule type" value="Genomic_DNA"/>
</dbReference>
<protein>
    <recommendedName>
        <fullName evidence="9">C2H2-type domain-containing protein</fullName>
    </recommendedName>
</protein>
<keyword evidence="5" id="KW-0862">Zinc</keyword>
<dbReference type="FunFam" id="3.30.160.60:FF:001102">
    <property type="entry name" value="Transcription factor IIIA"/>
    <property type="match status" value="1"/>
</dbReference>
<evidence type="ECO:0000256" key="8">
    <source>
        <dbReference type="PROSITE-ProRule" id="PRU00042"/>
    </source>
</evidence>
<dbReference type="PROSITE" id="PS50157">
    <property type="entry name" value="ZINC_FINGER_C2H2_2"/>
    <property type="match status" value="4"/>
</dbReference>
<comment type="caution">
    <text evidence="10">The sequence shown here is derived from an EMBL/GenBank/DDBJ whole genome shotgun (WGS) entry which is preliminary data.</text>
</comment>
<name>A0A1V9ZED8_ACHHY</name>
<evidence type="ECO:0000256" key="5">
    <source>
        <dbReference type="ARBA" id="ARBA00022833"/>
    </source>
</evidence>
<dbReference type="AlphaFoldDB" id="A0A1V9ZED8"/>
<dbReference type="GO" id="GO:0005667">
    <property type="term" value="C:transcription regulator complex"/>
    <property type="evidence" value="ECO:0007669"/>
    <property type="project" value="TreeGrafter"/>
</dbReference>
<evidence type="ECO:0000313" key="11">
    <source>
        <dbReference type="Proteomes" id="UP000243579"/>
    </source>
</evidence>
<dbReference type="Proteomes" id="UP000243579">
    <property type="component" value="Unassembled WGS sequence"/>
</dbReference>
<keyword evidence="7" id="KW-0539">Nucleus</keyword>
<keyword evidence="2" id="KW-0479">Metal-binding</keyword>
<keyword evidence="3" id="KW-0677">Repeat</keyword>
<dbReference type="FunFam" id="3.30.160.60:FF:000045">
    <property type="entry name" value="ZFP69 zinc finger protein B"/>
    <property type="match status" value="1"/>
</dbReference>
<evidence type="ECO:0000256" key="1">
    <source>
        <dbReference type="ARBA" id="ARBA00004123"/>
    </source>
</evidence>